<evidence type="ECO:0000313" key="2">
    <source>
        <dbReference type="EMBL" id="MED6218002.1"/>
    </source>
</evidence>
<evidence type="ECO:0000256" key="1">
    <source>
        <dbReference type="ARBA" id="ARBA00009431"/>
    </source>
</evidence>
<comment type="caution">
    <text evidence="2">The sequence shown here is derived from an EMBL/GenBank/DDBJ whole genome shotgun (WGS) entry which is preliminary data.</text>
</comment>
<evidence type="ECO:0000313" key="3">
    <source>
        <dbReference type="Proteomes" id="UP001341840"/>
    </source>
</evidence>
<dbReference type="InterPro" id="IPR001563">
    <property type="entry name" value="Peptidase_S10"/>
</dbReference>
<name>A0ABU6Z7V0_9FABA</name>
<dbReference type="EMBL" id="JASCZI010271939">
    <property type="protein sequence ID" value="MED6218002.1"/>
    <property type="molecule type" value="Genomic_DNA"/>
</dbReference>
<protein>
    <recommendedName>
        <fullName evidence="4">Serine carboxypeptidase-like 18</fullName>
    </recommendedName>
</protein>
<evidence type="ECO:0008006" key="4">
    <source>
        <dbReference type="Google" id="ProtNLM"/>
    </source>
</evidence>
<gene>
    <name evidence="2" type="ORF">PIB30_022913</name>
</gene>
<proteinExistence type="inferred from homology"/>
<sequence length="387" mass="43407">MEPLYKDAKKLVAAVNLIIPRRSNMAPLPTAFHNHYNNNNVASYTKCTKIFWGLVLILTLFNSSSDGSGATVKSLPGFPGELPFVLQTGYISVNDSELFYYFIESQGNPQEDPLFLWLTGGPGCSSLSGIFYEIGPLELDIHNYIGGLPKLLYYPYAWTKTASIIFLDSPVGTGFSYSTTEQGWPTSDSKSADQAYQFLIKWLDENPKYLLNQLFIGGDSYSGIIVPLVTKKIVQGNEAGLKPHLNLLGYLLGSPTTDEFLNSNSKISFAHRTALISDKLYEKLKSTCNDNYVDIDPTNLECVTAIAQYEKCVEDIFTNAILEPNCVFASPHHQEHTHQRATQETSSDFIFSPPRIPDLWCRNFNYVLSYMWANDDNVQEALHVRKD</sequence>
<comment type="similarity">
    <text evidence="1">Belongs to the peptidase S10 family.</text>
</comment>
<dbReference type="SUPFAM" id="SSF53474">
    <property type="entry name" value="alpha/beta-Hydrolases"/>
    <property type="match status" value="1"/>
</dbReference>
<dbReference type="Pfam" id="PF00450">
    <property type="entry name" value="Peptidase_S10"/>
    <property type="match status" value="1"/>
</dbReference>
<organism evidence="2 3">
    <name type="scientific">Stylosanthes scabra</name>
    <dbReference type="NCBI Taxonomy" id="79078"/>
    <lineage>
        <taxon>Eukaryota</taxon>
        <taxon>Viridiplantae</taxon>
        <taxon>Streptophyta</taxon>
        <taxon>Embryophyta</taxon>
        <taxon>Tracheophyta</taxon>
        <taxon>Spermatophyta</taxon>
        <taxon>Magnoliopsida</taxon>
        <taxon>eudicotyledons</taxon>
        <taxon>Gunneridae</taxon>
        <taxon>Pentapetalae</taxon>
        <taxon>rosids</taxon>
        <taxon>fabids</taxon>
        <taxon>Fabales</taxon>
        <taxon>Fabaceae</taxon>
        <taxon>Papilionoideae</taxon>
        <taxon>50 kb inversion clade</taxon>
        <taxon>dalbergioids sensu lato</taxon>
        <taxon>Dalbergieae</taxon>
        <taxon>Pterocarpus clade</taxon>
        <taxon>Stylosanthes</taxon>
    </lineage>
</organism>
<dbReference type="PRINTS" id="PR00724">
    <property type="entry name" value="CRBOXYPTASEC"/>
</dbReference>
<dbReference type="PANTHER" id="PTHR11802">
    <property type="entry name" value="SERINE PROTEASE FAMILY S10 SERINE CARBOXYPEPTIDASE"/>
    <property type="match status" value="1"/>
</dbReference>
<reference evidence="2 3" key="1">
    <citation type="journal article" date="2023" name="Plants (Basel)">
        <title>Bridging the Gap: Combining Genomics and Transcriptomics Approaches to Understand Stylosanthes scabra, an Orphan Legume from the Brazilian Caatinga.</title>
        <authorList>
            <person name="Ferreira-Neto J.R.C."/>
            <person name="da Silva M.D."/>
            <person name="Binneck E."/>
            <person name="de Melo N.F."/>
            <person name="da Silva R.H."/>
            <person name="de Melo A.L.T.M."/>
            <person name="Pandolfi V."/>
            <person name="Bustamante F.O."/>
            <person name="Brasileiro-Vidal A.C."/>
            <person name="Benko-Iseppon A.M."/>
        </authorList>
    </citation>
    <scope>NUCLEOTIDE SEQUENCE [LARGE SCALE GENOMIC DNA]</scope>
    <source>
        <tissue evidence="2">Leaves</tissue>
    </source>
</reference>
<dbReference type="Gene3D" id="3.40.50.1820">
    <property type="entry name" value="alpha/beta hydrolase"/>
    <property type="match status" value="1"/>
</dbReference>
<dbReference type="InterPro" id="IPR029058">
    <property type="entry name" value="AB_hydrolase_fold"/>
</dbReference>
<accession>A0ABU6Z7V0</accession>
<keyword evidence="3" id="KW-1185">Reference proteome</keyword>
<dbReference type="PANTHER" id="PTHR11802:SF377">
    <property type="entry name" value="SERINE CARBOXYPEPTIDASE-LIKE 18"/>
    <property type="match status" value="1"/>
</dbReference>
<dbReference type="Proteomes" id="UP001341840">
    <property type="component" value="Unassembled WGS sequence"/>
</dbReference>